<evidence type="ECO:0000313" key="1">
    <source>
        <dbReference type="EMBL" id="KAK9542135.1"/>
    </source>
</evidence>
<proteinExistence type="predicted"/>
<dbReference type="Proteomes" id="UP001488805">
    <property type="component" value="Unassembled WGS sequence"/>
</dbReference>
<evidence type="ECO:0000313" key="2">
    <source>
        <dbReference type="Proteomes" id="UP001488805"/>
    </source>
</evidence>
<accession>A0AAW1G4B0</accession>
<reference evidence="1 2" key="1">
    <citation type="journal article" date="2024" name="Genome Biol. Evol.">
        <title>Chromosome-level genome assembly of the viviparous eelpout Zoarces viviparus.</title>
        <authorList>
            <person name="Fuhrmann N."/>
            <person name="Brasseur M.V."/>
            <person name="Bakowski C.E."/>
            <person name="Podsiadlowski L."/>
            <person name="Prost S."/>
            <person name="Krehenwinkel H."/>
            <person name="Mayer C."/>
        </authorList>
    </citation>
    <scope>NUCLEOTIDE SEQUENCE [LARGE SCALE GENOMIC DNA]</scope>
    <source>
        <strain evidence="1">NO-MEL_2022_Ind0_liver</strain>
    </source>
</reference>
<protein>
    <submittedName>
        <fullName evidence="1">Uncharacterized protein</fullName>
    </submittedName>
</protein>
<gene>
    <name evidence="1" type="ORF">VZT92_000023</name>
</gene>
<organism evidence="1 2">
    <name type="scientific">Zoarces viviparus</name>
    <name type="common">Viviparous eelpout</name>
    <name type="synonym">Blennius viviparus</name>
    <dbReference type="NCBI Taxonomy" id="48416"/>
    <lineage>
        <taxon>Eukaryota</taxon>
        <taxon>Metazoa</taxon>
        <taxon>Chordata</taxon>
        <taxon>Craniata</taxon>
        <taxon>Vertebrata</taxon>
        <taxon>Euteleostomi</taxon>
        <taxon>Actinopterygii</taxon>
        <taxon>Neopterygii</taxon>
        <taxon>Teleostei</taxon>
        <taxon>Neoteleostei</taxon>
        <taxon>Acanthomorphata</taxon>
        <taxon>Eupercaria</taxon>
        <taxon>Perciformes</taxon>
        <taxon>Cottioidei</taxon>
        <taxon>Zoarcales</taxon>
        <taxon>Zoarcidae</taxon>
        <taxon>Zoarcinae</taxon>
        <taxon>Zoarces</taxon>
    </lineage>
</organism>
<keyword evidence="2" id="KW-1185">Reference proteome</keyword>
<name>A0AAW1G4B0_ZOAVI</name>
<dbReference type="AlphaFoldDB" id="A0AAW1G4B0"/>
<dbReference type="EMBL" id="JBCEZU010000001">
    <property type="protein sequence ID" value="KAK9542135.1"/>
    <property type="molecule type" value="Genomic_DNA"/>
</dbReference>
<sequence>MMGGVTLELLESQEIDTKYCTRGIGSEDGSLTRDTLTAACGVVCLRGGTLRPHMYRRKCSGLSGLTCTGGSVQDSPASHVPEEVFRTLRPHMYRRKCSGLSGLTCTGGSVQDSPASHVPEEVFRTLRLHMYRRKCSGLSGLTCTGGSVQDSPASHVPEEVFRTLLCF</sequence>
<comment type="caution">
    <text evidence="1">The sequence shown here is derived from an EMBL/GenBank/DDBJ whole genome shotgun (WGS) entry which is preliminary data.</text>
</comment>